<accession>A0AC35TFQ3</accession>
<evidence type="ECO:0000313" key="1">
    <source>
        <dbReference type="Proteomes" id="UP000095286"/>
    </source>
</evidence>
<proteinExistence type="predicted"/>
<name>A0AC35TFQ3_9BILA</name>
<reference evidence="2" key="1">
    <citation type="submission" date="2016-11" db="UniProtKB">
        <authorList>
            <consortium name="WormBaseParasite"/>
        </authorList>
    </citation>
    <scope>IDENTIFICATION</scope>
    <source>
        <strain evidence="2">KR3021</strain>
    </source>
</reference>
<organism evidence="1 2">
    <name type="scientific">Rhabditophanes sp. KR3021</name>
    <dbReference type="NCBI Taxonomy" id="114890"/>
    <lineage>
        <taxon>Eukaryota</taxon>
        <taxon>Metazoa</taxon>
        <taxon>Ecdysozoa</taxon>
        <taxon>Nematoda</taxon>
        <taxon>Chromadorea</taxon>
        <taxon>Rhabditida</taxon>
        <taxon>Tylenchina</taxon>
        <taxon>Panagrolaimomorpha</taxon>
        <taxon>Strongyloidoidea</taxon>
        <taxon>Alloionematidae</taxon>
        <taxon>Rhabditophanes</taxon>
    </lineage>
</organism>
<sequence>MKVCEGDKVVVIKPLTILRTIREHKMTMSKKNILNVGNTFDDVNSDWEANINVDVKEAAPVRKGKDEYFDIYADVDDHET</sequence>
<evidence type="ECO:0000313" key="2">
    <source>
        <dbReference type="WBParaSite" id="RSKR_0000005700.1"/>
    </source>
</evidence>
<protein>
    <submittedName>
        <fullName evidence="2">Reverse transcriptase domain-containing protein</fullName>
    </submittedName>
</protein>
<dbReference type="Proteomes" id="UP000095286">
    <property type="component" value="Unplaced"/>
</dbReference>
<dbReference type="WBParaSite" id="RSKR_0000005700.1">
    <property type="protein sequence ID" value="RSKR_0000005700.1"/>
    <property type="gene ID" value="RSKR_0000005700"/>
</dbReference>